<dbReference type="InterPro" id="IPR036477">
    <property type="entry name" value="Formyl_transf_N_sf"/>
</dbReference>
<keyword evidence="4" id="KW-1185">Reference proteome</keyword>
<dbReference type="InterPro" id="IPR005793">
    <property type="entry name" value="Formyl_trans_C"/>
</dbReference>
<dbReference type="Pfam" id="PF00551">
    <property type="entry name" value="Formyl_trans_N"/>
    <property type="match status" value="1"/>
</dbReference>
<feature type="domain" description="Formyl transferase C-terminal" evidence="2">
    <location>
        <begin position="204"/>
        <end position="298"/>
    </location>
</feature>
<dbReference type="InterPro" id="IPR002376">
    <property type="entry name" value="Formyl_transf_N"/>
</dbReference>
<dbReference type="PANTHER" id="PTHR11138">
    <property type="entry name" value="METHIONYL-TRNA FORMYLTRANSFERASE"/>
    <property type="match status" value="1"/>
</dbReference>
<dbReference type="Pfam" id="PF02911">
    <property type="entry name" value="Formyl_trans_C"/>
    <property type="match status" value="1"/>
</dbReference>
<dbReference type="SUPFAM" id="SSF50486">
    <property type="entry name" value="FMT C-terminal domain-like"/>
    <property type="match status" value="1"/>
</dbReference>
<dbReference type="EMBL" id="JAPMOU010000021">
    <property type="protein sequence ID" value="MDE1463519.1"/>
    <property type="molecule type" value="Genomic_DNA"/>
</dbReference>
<accession>A0ABT5UAW0</accession>
<feature type="domain" description="Formyl transferase N-terminal" evidence="1">
    <location>
        <begin position="63"/>
        <end position="175"/>
    </location>
</feature>
<protein>
    <submittedName>
        <fullName evidence="3">Methionyl-tRNA formyltransferase</fullName>
    </submittedName>
</protein>
<evidence type="ECO:0000313" key="4">
    <source>
        <dbReference type="Proteomes" id="UP001528823"/>
    </source>
</evidence>
<evidence type="ECO:0000259" key="2">
    <source>
        <dbReference type="Pfam" id="PF02911"/>
    </source>
</evidence>
<dbReference type="RefSeq" id="WP_274689857.1">
    <property type="nucleotide sequence ID" value="NZ_JAPMOU010000021.1"/>
</dbReference>
<reference evidence="3 4" key="1">
    <citation type="submission" date="2022-11" db="EMBL/GenBank/DDBJ databases">
        <title>Spartinivicinus poritis sp. nov., isolated from scleractinian coral Porites lutea.</title>
        <authorList>
            <person name="Zhang G."/>
            <person name="Cai L."/>
            <person name="Wei Q."/>
        </authorList>
    </citation>
    <scope>NUCLEOTIDE SEQUENCE [LARGE SCALE GENOMIC DNA]</scope>
    <source>
        <strain evidence="3 4">A2-2</strain>
    </source>
</reference>
<dbReference type="InterPro" id="IPR011034">
    <property type="entry name" value="Formyl_transferase-like_C_sf"/>
</dbReference>
<organism evidence="3 4">
    <name type="scientific">Spartinivicinus poritis</name>
    <dbReference type="NCBI Taxonomy" id="2994640"/>
    <lineage>
        <taxon>Bacteria</taxon>
        <taxon>Pseudomonadati</taxon>
        <taxon>Pseudomonadota</taxon>
        <taxon>Gammaproteobacteria</taxon>
        <taxon>Oceanospirillales</taxon>
        <taxon>Zooshikellaceae</taxon>
        <taxon>Spartinivicinus</taxon>
    </lineage>
</organism>
<sequence length="303" mass="34011">MSKKILLLASKLLGLQVCNQLFQCQTNEQLIVITFTDQHDSRSCFTDFQQFTNDHGIELIVVANQQETNDWITALQPDLCLVVGWYWLIPEPILRQVPMGFIGLHNSLLPKYRGGSPLVWTLINGDSYAGFSFFSLTAGIDDGPVWAQDKIAIKESDTIADCLAILSEKAVEVLARIYPQIISGQLQPQPQKHEQASYCGLRRPADGLINWHWSATQINNFIRAQSQPYPGAFTEVDSKRVVIWQAQQFSYPYYAVPGQVLLIEGDQVTIGCGDNTAIIVNQVEVNEQLLPASEIFKSIKQRL</sequence>
<dbReference type="PANTHER" id="PTHR11138:SF5">
    <property type="entry name" value="METHIONYL-TRNA FORMYLTRANSFERASE, MITOCHONDRIAL"/>
    <property type="match status" value="1"/>
</dbReference>
<proteinExistence type="predicted"/>
<gene>
    <name evidence="3" type="ORF">ORQ98_16300</name>
</gene>
<dbReference type="Gene3D" id="3.40.50.12230">
    <property type="match status" value="1"/>
</dbReference>
<evidence type="ECO:0000313" key="3">
    <source>
        <dbReference type="EMBL" id="MDE1463519.1"/>
    </source>
</evidence>
<dbReference type="CDD" id="cd08702">
    <property type="entry name" value="Arna_FMT_C"/>
    <property type="match status" value="1"/>
</dbReference>
<comment type="caution">
    <text evidence="3">The sequence shown here is derived from an EMBL/GenBank/DDBJ whole genome shotgun (WGS) entry which is preliminary data.</text>
</comment>
<dbReference type="Proteomes" id="UP001528823">
    <property type="component" value="Unassembled WGS sequence"/>
</dbReference>
<dbReference type="SUPFAM" id="SSF53328">
    <property type="entry name" value="Formyltransferase"/>
    <property type="match status" value="1"/>
</dbReference>
<evidence type="ECO:0000259" key="1">
    <source>
        <dbReference type="Pfam" id="PF00551"/>
    </source>
</evidence>
<name>A0ABT5UAW0_9GAMM</name>